<keyword evidence="1" id="KW-0812">Transmembrane</keyword>
<dbReference type="InterPro" id="IPR022139">
    <property type="entry name" value="Fam-L/Fam-M-like_plasmodium"/>
</dbReference>
<evidence type="ECO:0008006" key="4">
    <source>
        <dbReference type="Google" id="ProtNLM"/>
    </source>
</evidence>
<name>A0A564ZP98_PLAVI</name>
<dbReference type="EMBL" id="LT635613">
    <property type="protein sequence ID" value="VUZ93420.1"/>
    <property type="molecule type" value="Genomic_DNA"/>
</dbReference>
<proteinExistence type="predicted"/>
<organism evidence="2 3">
    <name type="scientific">Plasmodium vivax</name>
    <name type="common">malaria parasite P. vivax</name>
    <dbReference type="NCBI Taxonomy" id="5855"/>
    <lineage>
        <taxon>Eukaryota</taxon>
        <taxon>Sar</taxon>
        <taxon>Alveolata</taxon>
        <taxon>Apicomplexa</taxon>
        <taxon>Aconoidasida</taxon>
        <taxon>Haemosporida</taxon>
        <taxon>Plasmodiidae</taxon>
        <taxon>Plasmodium</taxon>
        <taxon>Plasmodium (Plasmodium)</taxon>
    </lineage>
</organism>
<evidence type="ECO:0000313" key="2">
    <source>
        <dbReference type="EMBL" id="VUZ93420.1"/>
    </source>
</evidence>
<dbReference type="VEuPathDB" id="PlasmoDB:PVPAM_060005600"/>
<dbReference type="VEuPathDB" id="PlasmoDB:PVP01_0219000"/>
<feature type="transmembrane region" description="Helical" evidence="1">
    <location>
        <begin position="212"/>
        <end position="233"/>
    </location>
</feature>
<dbReference type="VEuPathDB" id="PlasmoDB:PVW1_020005600"/>
<gene>
    <name evidence="2" type="ORF">PVP01_0219000</name>
</gene>
<protein>
    <recommendedName>
        <fullName evidence="4">Fam-l protein</fullName>
    </recommendedName>
</protein>
<accession>A0A564ZP98</accession>
<dbReference type="Proteomes" id="UP000220605">
    <property type="component" value="Chromosome 2"/>
</dbReference>
<dbReference type="AlphaFoldDB" id="A0A564ZP98"/>
<dbReference type="Pfam" id="PF12420">
    <property type="entry name" value="DUF3671"/>
    <property type="match status" value="1"/>
</dbReference>
<evidence type="ECO:0000256" key="1">
    <source>
        <dbReference type="SAM" id="Phobius"/>
    </source>
</evidence>
<feature type="transmembrane region" description="Helical" evidence="1">
    <location>
        <begin position="155"/>
        <end position="175"/>
    </location>
</feature>
<keyword evidence="1" id="KW-0472">Membrane</keyword>
<sequence length="247" mass="29356">MNIQIFINIVTFVLVALNYQYYNYENIFGKSLKNGTKLNISLDTKTLRSLAKYEKENDLISSRFQHNTHGNRHNEKLLKGRYHNNTYERLKTGKPNNIESYLNSFKYRYSKKSGLKKLDCYYEKKIFNSINKIEKMVEQNNVGSYRITRSLFKKFGPSLFIINLLPLLVFVIPALEIRKKYNLKILGLELHKPGEAVKNKYALFAKYTDSTIRWVFLCIFIFIMLSFIIYMYIKILKYKRIRSGMLK</sequence>
<evidence type="ECO:0000313" key="3">
    <source>
        <dbReference type="Proteomes" id="UP000220605"/>
    </source>
</evidence>
<reference evidence="3" key="1">
    <citation type="submission" date="2016-07" db="EMBL/GenBank/DDBJ databases">
        <authorList>
            <consortium name="Pathogen Informatics"/>
        </authorList>
    </citation>
    <scope>NUCLEOTIDE SEQUENCE [LARGE SCALE GENOMIC DNA]</scope>
</reference>
<keyword evidence="1" id="KW-1133">Transmembrane helix</keyword>
<feature type="transmembrane region" description="Helical" evidence="1">
    <location>
        <begin position="6"/>
        <end position="24"/>
    </location>
</feature>